<evidence type="ECO:0000259" key="2">
    <source>
        <dbReference type="Pfam" id="PF13240"/>
    </source>
</evidence>
<protein>
    <recommendedName>
        <fullName evidence="2">Zinc-ribbon domain-containing protein</fullName>
    </recommendedName>
</protein>
<sequence>MSLFDSLKSKTSQSVSKALSNTEKALKKAELNRQITKSNEELEALCLQFGQMVYHAGVAAEAEVRHFLESAQAIESTVVDYQEKIKELDEVPEHEHESLATKSLCAQCGADILPTQKFCANCGAMLQSDLQAE</sequence>
<comment type="caution">
    <text evidence="3">The sequence shown here is derived from an EMBL/GenBank/DDBJ whole genome shotgun (WGS) entry which is preliminary data.</text>
</comment>
<name>A0A9X1V6V3_9BACL</name>
<keyword evidence="1" id="KW-0175">Coiled coil</keyword>
<dbReference type="EMBL" id="JALBUF010000001">
    <property type="protein sequence ID" value="MCI0182354.1"/>
    <property type="molecule type" value="Genomic_DNA"/>
</dbReference>
<evidence type="ECO:0000256" key="1">
    <source>
        <dbReference type="SAM" id="Coils"/>
    </source>
</evidence>
<dbReference type="RefSeq" id="WP_241711956.1">
    <property type="nucleotide sequence ID" value="NZ_JALBUF010000001.1"/>
</dbReference>
<dbReference type="Proteomes" id="UP001139263">
    <property type="component" value="Unassembled WGS sequence"/>
</dbReference>
<gene>
    <name evidence="3" type="ORF">MM817_00613</name>
</gene>
<organism evidence="3 4">
    <name type="scientific">Sulfoacidibacillus ferrooxidans</name>
    <dbReference type="NCBI Taxonomy" id="2005001"/>
    <lineage>
        <taxon>Bacteria</taxon>
        <taxon>Bacillati</taxon>
        <taxon>Bacillota</taxon>
        <taxon>Bacilli</taxon>
        <taxon>Bacillales</taxon>
        <taxon>Alicyclobacillaceae</taxon>
        <taxon>Sulfoacidibacillus</taxon>
    </lineage>
</organism>
<evidence type="ECO:0000313" key="4">
    <source>
        <dbReference type="Proteomes" id="UP001139263"/>
    </source>
</evidence>
<proteinExistence type="predicted"/>
<dbReference type="Pfam" id="PF13240">
    <property type="entry name" value="Zn_Ribbon_1"/>
    <property type="match status" value="1"/>
</dbReference>
<reference evidence="3" key="1">
    <citation type="submission" date="2022-03" db="EMBL/GenBank/DDBJ databases">
        <title>Draft Genome Sequence of Firmicute Strain S0AB, a Heterotrophic Iron/Sulfur-Oxidizing Extreme Acidophile.</title>
        <authorList>
            <person name="Vergara E."/>
            <person name="Pakostova E."/>
            <person name="Johnson D.B."/>
            <person name="Holmes D.S."/>
        </authorList>
    </citation>
    <scope>NUCLEOTIDE SEQUENCE</scope>
    <source>
        <strain evidence="3">S0AB</strain>
    </source>
</reference>
<keyword evidence="4" id="KW-1185">Reference proteome</keyword>
<dbReference type="InterPro" id="IPR026870">
    <property type="entry name" value="Zinc_ribbon_dom"/>
</dbReference>
<accession>A0A9X1V6V3</accession>
<evidence type="ECO:0000313" key="3">
    <source>
        <dbReference type="EMBL" id="MCI0182354.1"/>
    </source>
</evidence>
<dbReference type="AlphaFoldDB" id="A0A9X1V6V3"/>
<feature type="coiled-coil region" evidence="1">
    <location>
        <begin position="19"/>
        <end position="91"/>
    </location>
</feature>
<feature type="domain" description="Zinc-ribbon" evidence="2">
    <location>
        <begin position="105"/>
        <end position="126"/>
    </location>
</feature>